<dbReference type="AlphaFoldDB" id="A0A0B6ZYT3"/>
<sequence length="235" mass="26776">ITDKKWLESKAIKIPLMEKPAHVKGVFQFVSPSDVRLIGSCALDTAVKPNVVADIVLEIPKESFNPKDYLNQRYTRKRALYLSSIASHLRKKKVIEDLKFSYYMGNPHKPILLVRMKGHDSKSVQFCLHAVPEKDTFKLSRFHVSKNNVRPKWFFGKEEVDAENEDFDSASLPATPYYNSSILHDMCMSANDHFIGKMLKGSEGLSHGIMLMKVWLRQRGLLQGLGTFTSYLLTA</sequence>
<dbReference type="GO" id="GO:0003723">
    <property type="term" value="F:RNA binding"/>
    <property type="evidence" value="ECO:0007669"/>
    <property type="project" value="UniProtKB-KW"/>
</dbReference>
<dbReference type="GO" id="GO:0034456">
    <property type="term" value="C:UTP-C complex"/>
    <property type="evidence" value="ECO:0007669"/>
    <property type="project" value="TreeGrafter"/>
</dbReference>
<keyword evidence="3" id="KW-0694">RNA-binding</keyword>
<organism evidence="5">
    <name type="scientific">Arion vulgaris</name>
    <dbReference type="NCBI Taxonomy" id="1028688"/>
    <lineage>
        <taxon>Eukaryota</taxon>
        <taxon>Metazoa</taxon>
        <taxon>Spiralia</taxon>
        <taxon>Lophotrochozoa</taxon>
        <taxon>Mollusca</taxon>
        <taxon>Gastropoda</taxon>
        <taxon>Heterobranchia</taxon>
        <taxon>Euthyneura</taxon>
        <taxon>Panpulmonata</taxon>
        <taxon>Eupulmonata</taxon>
        <taxon>Stylommatophora</taxon>
        <taxon>Helicina</taxon>
        <taxon>Arionoidea</taxon>
        <taxon>Arionidae</taxon>
        <taxon>Arion</taxon>
    </lineage>
</organism>
<dbReference type="GO" id="GO:0006364">
    <property type="term" value="P:rRNA processing"/>
    <property type="evidence" value="ECO:0007669"/>
    <property type="project" value="TreeGrafter"/>
</dbReference>
<comment type="subcellular location">
    <subcellularLocation>
        <location evidence="3">Nucleus</location>
        <location evidence="3">Nucleolus</location>
    </subcellularLocation>
</comment>
<evidence type="ECO:0000256" key="3">
    <source>
        <dbReference type="RuleBase" id="RU364032"/>
    </source>
</evidence>
<evidence type="ECO:0000256" key="1">
    <source>
        <dbReference type="ARBA" id="ARBA00016437"/>
    </source>
</evidence>
<dbReference type="Pfam" id="PF03813">
    <property type="entry name" value="Nrap"/>
    <property type="match status" value="1"/>
</dbReference>
<comment type="function">
    <text evidence="2">Part of the small subunit (SSU) processome, first precursor of the small eukaryotic ribosomal subunit. During the assembly of the SSU processome in the nucleolus, many ribosome biogenesis factors, an RNA chaperone and ribosomal proteins associate with the nascent pre-rRNA and work in concert to generate RNA folding, modifications, rearrangements and cleavage as well as targeted degradation of pre-ribosomal RNA by the RNA exosome.</text>
</comment>
<evidence type="ECO:0000256" key="2">
    <source>
        <dbReference type="ARBA" id="ARBA00035000"/>
    </source>
</evidence>
<feature type="non-terminal residue" evidence="5">
    <location>
        <position position="235"/>
    </location>
</feature>
<reference evidence="5" key="1">
    <citation type="submission" date="2014-12" db="EMBL/GenBank/DDBJ databases">
        <title>Insight into the proteome of Arion vulgaris.</title>
        <authorList>
            <person name="Aradska J."/>
            <person name="Bulat T."/>
            <person name="Smidak R."/>
            <person name="Sarate P."/>
            <person name="Gangsoo J."/>
            <person name="Sialana F."/>
            <person name="Bilban M."/>
            <person name="Lubec G."/>
        </authorList>
    </citation>
    <scope>NUCLEOTIDE SEQUENCE</scope>
    <source>
        <tissue evidence="5">Skin</tissue>
    </source>
</reference>
<dbReference type="PANTHER" id="PTHR17972:SF0">
    <property type="entry name" value="NUCLEOLAR PROTEIN 6"/>
    <property type="match status" value="1"/>
</dbReference>
<protein>
    <recommendedName>
        <fullName evidence="1 3">Nucleolar protein 6</fullName>
    </recommendedName>
</protein>
<dbReference type="EMBL" id="HACG01026969">
    <property type="protein sequence ID" value="CEK73834.1"/>
    <property type="molecule type" value="Transcribed_RNA"/>
</dbReference>
<keyword evidence="3" id="KW-0539">Nucleus</keyword>
<dbReference type="GO" id="GO:0032040">
    <property type="term" value="C:small-subunit processome"/>
    <property type="evidence" value="ECO:0007669"/>
    <property type="project" value="TreeGrafter"/>
</dbReference>
<evidence type="ECO:0000313" key="5">
    <source>
        <dbReference type="EMBL" id="CEK73834.1"/>
    </source>
</evidence>
<feature type="non-terminal residue" evidence="5">
    <location>
        <position position="1"/>
    </location>
</feature>
<dbReference type="InterPro" id="IPR005554">
    <property type="entry name" value="NOL6/Upt22"/>
</dbReference>
<dbReference type="InterPro" id="IPR035082">
    <property type="entry name" value="Nrap_D1"/>
</dbReference>
<proteinExistence type="inferred from homology"/>
<dbReference type="PANTHER" id="PTHR17972">
    <property type="entry name" value="NUCLEOLAR RNA-ASSOCIATED PROTEIN"/>
    <property type="match status" value="1"/>
</dbReference>
<dbReference type="GO" id="GO:0032545">
    <property type="term" value="C:CURI complex"/>
    <property type="evidence" value="ECO:0007669"/>
    <property type="project" value="TreeGrafter"/>
</dbReference>
<evidence type="ECO:0000259" key="4">
    <source>
        <dbReference type="Pfam" id="PF03813"/>
    </source>
</evidence>
<dbReference type="GO" id="GO:0006409">
    <property type="term" value="P:tRNA export from nucleus"/>
    <property type="evidence" value="ECO:0007669"/>
    <property type="project" value="TreeGrafter"/>
</dbReference>
<name>A0A0B6ZYT3_9EUPU</name>
<feature type="domain" description="Nrap protein" evidence="4">
    <location>
        <begin position="54"/>
        <end position="199"/>
    </location>
</feature>
<comment type="similarity">
    <text evidence="3">Belongs to the NRAP family.</text>
</comment>
<gene>
    <name evidence="5" type="primary">ORF88469</name>
</gene>
<accession>A0A0B6ZYT3</accession>